<organism evidence="3 4">
    <name type="scientific">Chitinimonas prasina</name>
    <dbReference type="NCBI Taxonomy" id="1434937"/>
    <lineage>
        <taxon>Bacteria</taxon>
        <taxon>Pseudomonadati</taxon>
        <taxon>Pseudomonadota</taxon>
        <taxon>Betaproteobacteria</taxon>
        <taxon>Neisseriales</taxon>
        <taxon>Chitinibacteraceae</taxon>
        <taxon>Chitinimonas</taxon>
    </lineage>
</organism>
<accession>A0ABQ5YFD7</accession>
<keyword evidence="1" id="KW-1133">Transmembrane helix</keyword>
<name>A0ABQ5YFD7_9NEIS</name>
<dbReference type="InterPro" id="IPR046216">
    <property type="entry name" value="DUF6249"/>
</dbReference>
<dbReference type="Proteomes" id="UP001156706">
    <property type="component" value="Unassembled WGS sequence"/>
</dbReference>
<dbReference type="EMBL" id="BSOG01000001">
    <property type="protein sequence ID" value="GLR12368.1"/>
    <property type="molecule type" value="Genomic_DNA"/>
</dbReference>
<feature type="transmembrane region" description="Helical" evidence="1">
    <location>
        <begin position="12"/>
        <end position="34"/>
    </location>
</feature>
<feature type="transmembrane region" description="Helical" evidence="1">
    <location>
        <begin position="98"/>
        <end position="119"/>
    </location>
</feature>
<dbReference type="RefSeq" id="WP_284195494.1">
    <property type="nucleotide sequence ID" value="NZ_BSOG01000001.1"/>
</dbReference>
<gene>
    <name evidence="3" type="ORF">GCM10007907_11580</name>
</gene>
<evidence type="ECO:0000256" key="1">
    <source>
        <dbReference type="SAM" id="Phobius"/>
    </source>
</evidence>
<keyword evidence="1" id="KW-0472">Membrane</keyword>
<sequence length="132" mass="14466">MDAQLFNEHLWLLVMIPLAAIALPAVIVFVVLYFRQQRTVQMVEAIKYLSDRGQPIPPELLDPPRQDEKEGSPLFQAITLLGVGVGLAIMFYMLGLRFLSGIGALVFCIGAAQLLAVWIEGRQGNKSGNAAD</sequence>
<protein>
    <recommendedName>
        <fullName evidence="2">DUF6249 domain-containing protein</fullName>
    </recommendedName>
</protein>
<dbReference type="Pfam" id="PF19762">
    <property type="entry name" value="DUF6249"/>
    <property type="match status" value="1"/>
</dbReference>
<evidence type="ECO:0000313" key="3">
    <source>
        <dbReference type="EMBL" id="GLR12368.1"/>
    </source>
</evidence>
<feature type="transmembrane region" description="Helical" evidence="1">
    <location>
        <begin position="74"/>
        <end position="92"/>
    </location>
</feature>
<proteinExistence type="predicted"/>
<reference evidence="4" key="1">
    <citation type="journal article" date="2019" name="Int. J. Syst. Evol. Microbiol.">
        <title>The Global Catalogue of Microorganisms (GCM) 10K type strain sequencing project: providing services to taxonomists for standard genome sequencing and annotation.</title>
        <authorList>
            <consortium name="The Broad Institute Genomics Platform"/>
            <consortium name="The Broad Institute Genome Sequencing Center for Infectious Disease"/>
            <person name="Wu L."/>
            <person name="Ma J."/>
        </authorList>
    </citation>
    <scope>NUCLEOTIDE SEQUENCE [LARGE SCALE GENOMIC DNA]</scope>
    <source>
        <strain evidence="4">NBRC 110044</strain>
    </source>
</reference>
<feature type="domain" description="DUF6249" evidence="2">
    <location>
        <begin position="15"/>
        <end position="120"/>
    </location>
</feature>
<evidence type="ECO:0000313" key="4">
    <source>
        <dbReference type="Proteomes" id="UP001156706"/>
    </source>
</evidence>
<evidence type="ECO:0000259" key="2">
    <source>
        <dbReference type="Pfam" id="PF19762"/>
    </source>
</evidence>
<keyword evidence="4" id="KW-1185">Reference proteome</keyword>
<keyword evidence="1" id="KW-0812">Transmembrane</keyword>
<comment type="caution">
    <text evidence="3">The sequence shown here is derived from an EMBL/GenBank/DDBJ whole genome shotgun (WGS) entry which is preliminary data.</text>
</comment>